<feature type="transmembrane region" description="Helical" evidence="1">
    <location>
        <begin position="15"/>
        <end position="37"/>
    </location>
</feature>
<dbReference type="Pfam" id="PF00990">
    <property type="entry name" value="GGDEF"/>
    <property type="match status" value="1"/>
</dbReference>
<dbReference type="InterPro" id="IPR043128">
    <property type="entry name" value="Rev_trsase/Diguanyl_cyclase"/>
</dbReference>
<protein>
    <submittedName>
        <fullName evidence="4">Bifunctional diguanylate cyclase/phosphodiesterase</fullName>
    </submittedName>
</protein>
<dbReference type="InterPro" id="IPR029787">
    <property type="entry name" value="Nucleotide_cyclase"/>
</dbReference>
<dbReference type="Pfam" id="PF00563">
    <property type="entry name" value="EAL"/>
    <property type="match status" value="1"/>
</dbReference>
<dbReference type="InterPro" id="IPR052155">
    <property type="entry name" value="Biofilm_reg_signaling"/>
</dbReference>
<dbReference type="CDD" id="cd01948">
    <property type="entry name" value="EAL"/>
    <property type="match status" value="1"/>
</dbReference>
<keyword evidence="1" id="KW-0812">Transmembrane</keyword>
<gene>
    <name evidence="4" type="ORF">JI749_04195</name>
</gene>
<reference evidence="4 5" key="1">
    <citation type="submission" date="2021-01" db="EMBL/GenBank/DDBJ databases">
        <title>Genome seq and assembly of Devosia sp. G19.</title>
        <authorList>
            <person name="Chhetri G."/>
        </authorList>
    </citation>
    <scope>NUCLEOTIDE SEQUENCE [LARGE SCALE GENOMIC DNA]</scope>
    <source>
        <strain evidence="4 5">G19</strain>
    </source>
</reference>
<dbReference type="InterPro" id="IPR000160">
    <property type="entry name" value="GGDEF_dom"/>
</dbReference>
<sequence>MNPDFSVILAGYRRIALAAAVVVVGIVTARIAVFFGLAGPTFVNALPGAGLLAALLLLAILGYGYRWLSRRLGGIQRQVHEAQARTNRDALTGVFTRAYFLEALGAHVFHGSQTAVGYLQLDMDNLKILNDSAGHAAGDAALVHLSRVIDQVVPGALVGRLGGDEFGIMIAGHDNKAALRRVGEALLRALERPVNISGRAVRLSASIGVALAPQDAVDVTDLVSKADLALYKAKKGGRHAVVAFDPDMLGDERHRRFIERELRAALLMEELELHYQPVLGTDMAIRSHEALVRWRHQVRGMIPPAQFIPIAEESDLIVKLGEWVLRRACGDLAELGGLPVAVNVSPVQLRQADFARSFAAILQDTGTDPRAIIVEVTETVPLDAGEIAMANLAALRRLGVRIAIDDFGAGHASLQYLRGFAFDIIKIDRSYVANMGSSRIDGMIVSAVCEIARALPVEVVAEGIETQEQFNQLRLAGCSGFQGYLLGRPQPLGKPGNAVAA</sequence>
<dbReference type="Gene3D" id="3.30.70.270">
    <property type="match status" value="1"/>
</dbReference>
<dbReference type="InterPro" id="IPR001633">
    <property type="entry name" value="EAL_dom"/>
</dbReference>
<evidence type="ECO:0000256" key="1">
    <source>
        <dbReference type="SAM" id="Phobius"/>
    </source>
</evidence>
<dbReference type="Gene3D" id="3.20.20.450">
    <property type="entry name" value="EAL domain"/>
    <property type="match status" value="1"/>
</dbReference>
<dbReference type="SUPFAM" id="SSF55073">
    <property type="entry name" value="Nucleotide cyclase"/>
    <property type="match status" value="1"/>
</dbReference>
<accession>A0ABX7C0P8</accession>
<evidence type="ECO:0000259" key="2">
    <source>
        <dbReference type="PROSITE" id="PS50883"/>
    </source>
</evidence>
<dbReference type="InterPro" id="IPR035919">
    <property type="entry name" value="EAL_sf"/>
</dbReference>
<name>A0ABX7C0P8_9HYPH</name>
<feature type="domain" description="GGDEF" evidence="3">
    <location>
        <begin position="114"/>
        <end position="246"/>
    </location>
</feature>
<keyword evidence="1" id="KW-0472">Membrane</keyword>
<dbReference type="RefSeq" id="WP_201659580.1">
    <property type="nucleotide sequence ID" value="NZ_CP068047.1"/>
</dbReference>
<dbReference type="PROSITE" id="PS50887">
    <property type="entry name" value="GGDEF"/>
    <property type="match status" value="1"/>
</dbReference>
<dbReference type="CDD" id="cd01949">
    <property type="entry name" value="GGDEF"/>
    <property type="match status" value="1"/>
</dbReference>
<keyword evidence="5" id="KW-1185">Reference proteome</keyword>
<feature type="domain" description="EAL" evidence="2">
    <location>
        <begin position="255"/>
        <end position="501"/>
    </location>
</feature>
<dbReference type="SUPFAM" id="SSF141868">
    <property type="entry name" value="EAL domain-like"/>
    <property type="match status" value="1"/>
</dbReference>
<dbReference type="SMART" id="SM00052">
    <property type="entry name" value="EAL"/>
    <property type="match status" value="1"/>
</dbReference>
<evidence type="ECO:0000259" key="3">
    <source>
        <dbReference type="PROSITE" id="PS50887"/>
    </source>
</evidence>
<dbReference type="PROSITE" id="PS50883">
    <property type="entry name" value="EAL"/>
    <property type="match status" value="1"/>
</dbReference>
<dbReference type="PANTHER" id="PTHR44757">
    <property type="entry name" value="DIGUANYLATE CYCLASE DGCP"/>
    <property type="match status" value="1"/>
</dbReference>
<dbReference type="EMBL" id="CP068047">
    <property type="protein sequence ID" value="QQR36839.1"/>
    <property type="molecule type" value="Genomic_DNA"/>
</dbReference>
<organism evidence="4 5">
    <name type="scientific">Devosia oryziradicis</name>
    <dbReference type="NCBI Taxonomy" id="2801335"/>
    <lineage>
        <taxon>Bacteria</taxon>
        <taxon>Pseudomonadati</taxon>
        <taxon>Pseudomonadota</taxon>
        <taxon>Alphaproteobacteria</taxon>
        <taxon>Hyphomicrobiales</taxon>
        <taxon>Devosiaceae</taxon>
        <taxon>Devosia</taxon>
    </lineage>
</organism>
<dbReference type="NCBIfam" id="TIGR00254">
    <property type="entry name" value="GGDEF"/>
    <property type="match status" value="1"/>
</dbReference>
<keyword evidence="1" id="KW-1133">Transmembrane helix</keyword>
<evidence type="ECO:0000313" key="4">
    <source>
        <dbReference type="EMBL" id="QQR36839.1"/>
    </source>
</evidence>
<feature type="transmembrane region" description="Helical" evidence="1">
    <location>
        <begin position="49"/>
        <end position="68"/>
    </location>
</feature>
<dbReference type="Proteomes" id="UP000595460">
    <property type="component" value="Chromosome"/>
</dbReference>
<proteinExistence type="predicted"/>
<dbReference type="SMART" id="SM00267">
    <property type="entry name" value="GGDEF"/>
    <property type="match status" value="1"/>
</dbReference>
<dbReference type="PANTHER" id="PTHR44757:SF2">
    <property type="entry name" value="BIOFILM ARCHITECTURE MAINTENANCE PROTEIN MBAA"/>
    <property type="match status" value="1"/>
</dbReference>
<evidence type="ECO:0000313" key="5">
    <source>
        <dbReference type="Proteomes" id="UP000595460"/>
    </source>
</evidence>